<name>A0A9N8HCN5_9STRA</name>
<evidence type="ECO:0000256" key="2">
    <source>
        <dbReference type="SAM" id="Phobius"/>
    </source>
</evidence>
<dbReference type="PROSITE" id="PS51698">
    <property type="entry name" value="U_BOX"/>
    <property type="match status" value="1"/>
</dbReference>
<feature type="region of interest" description="Disordered" evidence="1">
    <location>
        <begin position="1"/>
        <end position="27"/>
    </location>
</feature>
<dbReference type="GO" id="GO:0016567">
    <property type="term" value="P:protein ubiquitination"/>
    <property type="evidence" value="ECO:0007669"/>
    <property type="project" value="InterPro"/>
</dbReference>
<dbReference type="Pfam" id="PF04564">
    <property type="entry name" value="U-box"/>
    <property type="match status" value="2"/>
</dbReference>
<dbReference type="OrthoDB" id="424220at2759"/>
<accession>A0A9N8HCN5</accession>
<dbReference type="SUPFAM" id="SSF57850">
    <property type="entry name" value="RING/U-box"/>
    <property type="match status" value="2"/>
</dbReference>
<dbReference type="AlphaFoldDB" id="A0A9N8HCN5"/>
<feature type="transmembrane region" description="Helical" evidence="2">
    <location>
        <begin position="268"/>
        <end position="289"/>
    </location>
</feature>
<dbReference type="PANTHER" id="PTHR46573">
    <property type="entry name" value="WD REPEAT, SAM AND U-BOX DOMAIN-CONTAINING PROTEIN 1"/>
    <property type="match status" value="1"/>
</dbReference>
<evidence type="ECO:0000313" key="4">
    <source>
        <dbReference type="EMBL" id="CAB9505288.1"/>
    </source>
</evidence>
<organism evidence="4 5">
    <name type="scientific">Seminavis robusta</name>
    <dbReference type="NCBI Taxonomy" id="568900"/>
    <lineage>
        <taxon>Eukaryota</taxon>
        <taxon>Sar</taxon>
        <taxon>Stramenopiles</taxon>
        <taxon>Ochrophyta</taxon>
        <taxon>Bacillariophyta</taxon>
        <taxon>Bacillariophyceae</taxon>
        <taxon>Bacillariophycidae</taxon>
        <taxon>Naviculales</taxon>
        <taxon>Naviculaceae</taxon>
        <taxon>Seminavis</taxon>
    </lineage>
</organism>
<protein>
    <submittedName>
        <fullName evidence="4">SAM and U-box domain-containing protein 1</fullName>
    </submittedName>
</protein>
<dbReference type="Proteomes" id="UP001153069">
    <property type="component" value="Unassembled WGS sequence"/>
</dbReference>
<dbReference type="InterPro" id="IPR003613">
    <property type="entry name" value="Ubox_domain"/>
</dbReference>
<comment type="caution">
    <text evidence="4">The sequence shown here is derived from an EMBL/GenBank/DDBJ whole genome shotgun (WGS) entry which is preliminary data.</text>
</comment>
<evidence type="ECO:0000313" key="5">
    <source>
        <dbReference type="Proteomes" id="UP001153069"/>
    </source>
</evidence>
<evidence type="ECO:0000259" key="3">
    <source>
        <dbReference type="PROSITE" id="PS51698"/>
    </source>
</evidence>
<sequence>MLDEETSLVPKNGATSDTTCSNGPSRRYPDAFYDPKTGKLMGDPVVAPGGISYERSSWEHICESEEIPSAPAYDNRALKQVIEETLLETDTTVISTRKSTGTSSRRDSGTTMLLKVHHSARKSMRGLVEKSILPSDDHKPLSDAYYCPITMMLMQHPVIGPEGFTFEKEAIEHWVDENQVSPLTRTPLPSKELLYPNLALKHLLQLEADKADEEDSDPSIRDFKLALLETPQDHQEQTSEYTGPRTMEEWQTLRNQRRQSNAQTDAEGFIYFAILIFFLVLYLAIYILLAMWLGWAFILGCCLAEHGGDVYRCLFAAPTEQEEEDDQV</sequence>
<gene>
    <name evidence="4" type="ORF">SEMRO_226_G092050.1</name>
</gene>
<proteinExistence type="predicted"/>
<keyword evidence="2" id="KW-0812">Transmembrane</keyword>
<dbReference type="EMBL" id="CAICTM010000225">
    <property type="protein sequence ID" value="CAB9505288.1"/>
    <property type="molecule type" value="Genomic_DNA"/>
</dbReference>
<dbReference type="InterPro" id="IPR013083">
    <property type="entry name" value="Znf_RING/FYVE/PHD"/>
</dbReference>
<evidence type="ECO:0000256" key="1">
    <source>
        <dbReference type="SAM" id="MobiDB-lite"/>
    </source>
</evidence>
<keyword evidence="2" id="KW-0472">Membrane</keyword>
<reference evidence="4" key="1">
    <citation type="submission" date="2020-06" db="EMBL/GenBank/DDBJ databases">
        <authorList>
            <consortium name="Plant Systems Biology data submission"/>
        </authorList>
    </citation>
    <scope>NUCLEOTIDE SEQUENCE</scope>
    <source>
        <strain evidence="4">D6</strain>
    </source>
</reference>
<keyword evidence="5" id="KW-1185">Reference proteome</keyword>
<feature type="compositionally biased region" description="Polar residues" evidence="1">
    <location>
        <begin position="13"/>
        <end position="24"/>
    </location>
</feature>
<dbReference type="CDD" id="cd16655">
    <property type="entry name" value="RING-Ubox_WDSUB1-like"/>
    <property type="match status" value="1"/>
</dbReference>
<dbReference type="InterPro" id="IPR052085">
    <property type="entry name" value="WD-SAM-U-box"/>
</dbReference>
<dbReference type="PANTHER" id="PTHR46573:SF1">
    <property type="entry name" value="WD REPEAT, SAM AND U-BOX DOMAIN-CONTAINING PROTEIN 1"/>
    <property type="match status" value="1"/>
</dbReference>
<dbReference type="GO" id="GO:0004842">
    <property type="term" value="F:ubiquitin-protein transferase activity"/>
    <property type="evidence" value="ECO:0007669"/>
    <property type="project" value="InterPro"/>
</dbReference>
<feature type="domain" description="U-box" evidence="3">
    <location>
        <begin position="140"/>
        <end position="214"/>
    </location>
</feature>
<keyword evidence="2" id="KW-1133">Transmembrane helix</keyword>
<dbReference type="SMART" id="SM00504">
    <property type="entry name" value="Ubox"/>
    <property type="match status" value="2"/>
</dbReference>
<dbReference type="Gene3D" id="3.30.40.10">
    <property type="entry name" value="Zinc/RING finger domain, C3HC4 (zinc finger)"/>
    <property type="match status" value="2"/>
</dbReference>